<evidence type="ECO:0000313" key="8">
    <source>
        <dbReference type="Proteomes" id="UP000000788"/>
    </source>
</evidence>
<dbReference type="InterPro" id="IPR050714">
    <property type="entry name" value="Cobalamin_biosynth_MTase"/>
</dbReference>
<evidence type="ECO:0000313" key="7">
    <source>
        <dbReference type="EMBL" id="ABX09243.1"/>
    </source>
</evidence>
<dbReference type="SUPFAM" id="SSF53790">
    <property type="entry name" value="Tetrapyrrole methylase"/>
    <property type="match status" value="1"/>
</dbReference>
<name>A9BBN1_PROM4</name>
<dbReference type="GO" id="GO:0046025">
    <property type="term" value="F:precorrin-6Y C5,15-methyltransferase (decarboxylating) activity"/>
    <property type="evidence" value="ECO:0007669"/>
    <property type="project" value="UniProtKB-EC"/>
</dbReference>
<dbReference type="EMBL" id="CP000878">
    <property type="protein sequence ID" value="ABX09243.1"/>
    <property type="molecule type" value="Genomic_DNA"/>
</dbReference>
<sequence length="426" mass="47950">MNRSSKPIYVIGICAGGVEKLPLSLQELIVSAERIACPARILTPLTNWWHKTEVGKKLPELFDSTNTNELIHWLKSQNQKTILLASGDPLWFGIGRVLIENLPNREIVFHPSTTSLQLAFARIGRPWQDASWISLHGRDPSPLINLLKKRPNAIAILTDPKLGSPKQIKHILESAELDKIYTFWIFERLGHSEERIYKIMPSQKLPESIDPLNIVVLIKESIPIHQKTDLPLFGIEDGLFIQHDDRPGLMTKREVRVQILADIELPEEGVIWDIGAGVGSIGLEALRIRPKLKLLLVDKRVGSQKLINENAVRLSVKPSVIIESDIERLLEQGTIPKNVSKADRIILGGGEKRDLIGQLLERLNPKGIIVIPLTTLQSIDQIEKIFNDWGCILKISQHQNYRGIKIGKATRLSPMNPVFILKAKLI</sequence>
<organism evidence="7 8">
    <name type="scientific">Prochlorococcus marinus (strain MIT 9211)</name>
    <dbReference type="NCBI Taxonomy" id="93059"/>
    <lineage>
        <taxon>Bacteria</taxon>
        <taxon>Bacillati</taxon>
        <taxon>Cyanobacteriota</taxon>
        <taxon>Cyanophyceae</taxon>
        <taxon>Synechococcales</taxon>
        <taxon>Prochlorococcaceae</taxon>
        <taxon>Prochlorococcus</taxon>
    </lineage>
</organism>
<dbReference type="OrthoDB" id="9780707at2"/>
<dbReference type="Pfam" id="PF00590">
    <property type="entry name" value="TP_methylase"/>
    <property type="match status" value="1"/>
</dbReference>
<proteinExistence type="predicted"/>
<dbReference type="CDD" id="cd02440">
    <property type="entry name" value="AdoMet_MTases"/>
    <property type="match status" value="1"/>
</dbReference>
<evidence type="ECO:0000256" key="2">
    <source>
        <dbReference type="ARBA" id="ARBA00022573"/>
    </source>
</evidence>
<dbReference type="SUPFAM" id="SSF53335">
    <property type="entry name" value="S-adenosyl-L-methionine-dependent methyltransferases"/>
    <property type="match status" value="1"/>
</dbReference>
<dbReference type="InterPro" id="IPR029063">
    <property type="entry name" value="SAM-dependent_MTases_sf"/>
</dbReference>
<dbReference type="Gene3D" id="3.40.1010.10">
    <property type="entry name" value="Cobalt-precorrin-4 Transmethylase, Domain 1"/>
    <property type="match status" value="1"/>
</dbReference>
<dbReference type="NCBIfam" id="TIGR02467">
    <property type="entry name" value="CbiE"/>
    <property type="match status" value="1"/>
</dbReference>
<dbReference type="InterPro" id="IPR014776">
    <property type="entry name" value="4pyrrole_Mease_sub2"/>
</dbReference>
<dbReference type="NCBIfam" id="TIGR02469">
    <property type="entry name" value="CbiT"/>
    <property type="match status" value="1"/>
</dbReference>
<dbReference type="HOGENOM" id="CLU_031955_1_2_3"/>
<dbReference type="InterPro" id="IPR014777">
    <property type="entry name" value="4pyrrole_Mease_sub1"/>
</dbReference>
<evidence type="ECO:0000259" key="6">
    <source>
        <dbReference type="Pfam" id="PF00590"/>
    </source>
</evidence>
<dbReference type="InterPro" id="IPR006365">
    <property type="entry name" value="Cbl_synth_CobL"/>
</dbReference>
<dbReference type="EC" id="2.1.1.132" evidence="7"/>
<dbReference type="AlphaFoldDB" id="A9BBN1"/>
<dbReference type="PANTHER" id="PTHR43182:SF1">
    <property type="entry name" value="COBALT-PRECORRIN-7 C(5)-METHYLTRANSFERASE"/>
    <property type="match status" value="1"/>
</dbReference>
<dbReference type="Gene3D" id="3.40.50.150">
    <property type="entry name" value="Vaccinia Virus protein VP39"/>
    <property type="match status" value="1"/>
</dbReference>
<dbReference type="eggNOG" id="COG2242">
    <property type="taxonomic scope" value="Bacteria"/>
</dbReference>
<evidence type="ECO:0000256" key="3">
    <source>
        <dbReference type="ARBA" id="ARBA00022603"/>
    </source>
</evidence>
<keyword evidence="5" id="KW-0949">S-adenosyl-L-methionine</keyword>
<dbReference type="RefSeq" id="WP_012195864.1">
    <property type="nucleotide sequence ID" value="NC_009976.1"/>
</dbReference>
<reference evidence="7 8" key="1">
    <citation type="journal article" date="2007" name="PLoS Genet.">
        <title>Patterns and implications of gene gain and loss in the evolution of Prochlorococcus.</title>
        <authorList>
            <person name="Kettler G.C."/>
            <person name="Martiny A.C."/>
            <person name="Huang K."/>
            <person name="Zucker J."/>
            <person name="Coleman M.L."/>
            <person name="Rodrigue S."/>
            <person name="Chen F."/>
            <person name="Lapidus A."/>
            <person name="Ferriera S."/>
            <person name="Johnson J."/>
            <person name="Steglich C."/>
            <person name="Church G.M."/>
            <person name="Richardson P."/>
            <person name="Chisholm S.W."/>
        </authorList>
    </citation>
    <scope>NUCLEOTIDE SEQUENCE [LARGE SCALE GENOMIC DNA]</scope>
    <source>
        <strain evidence="8">MIT 9211</strain>
    </source>
</reference>
<evidence type="ECO:0000256" key="1">
    <source>
        <dbReference type="ARBA" id="ARBA00004953"/>
    </source>
</evidence>
<dbReference type="GO" id="GO:0032259">
    <property type="term" value="P:methylation"/>
    <property type="evidence" value="ECO:0007669"/>
    <property type="project" value="UniProtKB-KW"/>
</dbReference>
<dbReference type="KEGG" id="pmj:P9211_13121"/>
<feature type="domain" description="Tetrapyrrole methylase" evidence="6">
    <location>
        <begin position="8"/>
        <end position="198"/>
    </location>
</feature>
<protein>
    <submittedName>
        <fullName evidence="7">Putative precorrin-6y methylase</fullName>
        <ecNumber evidence="7">2.1.1.132</ecNumber>
    </submittedName>
</protein>
<comment type="pathway">
    <text evidence="1">Cofactor biosynthesis; adenosylcobalamin biosynthesis.</text>
</comment>
<keyword evidence="8" id="KW-1185">Reference proteome</keyword>
<dbReference type="Proteomes" id="UP000000788">
    <property type="component" value="Chromosome"/>
</dbReference>
<evidence type="ECO:0000256" key="5">
    <source>
        <dbReference type="ARBA" id="ARBA00022691"/>
    </source>
</evidence>
<keyword evidence="2" id="KW-0169">Cobalamin biosynthesis</keyword>
<dbReference type="eggNOG" id="COG2241">
    <property type="taxonomic scope" value="Bacteria"/>
</dbReference>
<dbReference type="InterPro" id="IPR012818">
    <property type="entry name" value="CbiE"/>
</dbReference>
<dbReference type="GO" id="GO:0008276">
    <property type="term" value="F:protein methyltransferase activity"/>
    <property type="evidence" value="ECO:0007669"/>
    <property type="project" value="InterPro"/>
</dbReference>
<dbReference type="UniPathway" id="UPA00148"/>
<dbReference type="PIRSF" id="PIRSF036428">
    <property type="entry name" value="CobL"/>
    <property type="match status" value="1"/>
</dbReference>
<dbReference type="PANTHER" id="PTHR43182">
    <property type="entry name" value="COBALT-PRECORRIN-6B C(15)-METHYLTRANSFERASE (DECARBOXYLATING)"/>
    <property type="match status" value="1"/>
</dbReference>
<dbReference type="CDD" id="cd11644">
    <property type="entry name" value="Precorrin-6Y-MT"/>
    <property type="match status" value="1"/>
</dbReference>
<gene>
    <name evidence="7" type="primary">cobL</name>
    <name evidence="7" type="ordered locus">P9211_13121</name>
</gene>
<dbReference type="InterPro" id="IPR014008">
    <property type="entry name" value="Cbl_synth_MTase_CbiT"/>
</dbReference>
<dbReference type="InterPro" id="IPR035996">
    <property type="entry name" value="4pyrrol_Methylase_sf"/>
</dbReference>
<dbReference type="STRING" id="93059.P9211_13121"/>
<accession>A9BBN1</accession>
<evidence type="ECO:0000256" key="4">
    <source>
        <dbReference type="ARBA" id="ARBA00022679"/>
    </source>
</evidence>
<dbReference type="Gene3D" id="3.30.950.10">
    <property type="entry name" value="Methyltransferase, Cobalt-precorrin-4 Transmethylase, Domain 2"/>
    <property type="match status" value="1"/>
</dbReference>
<keyword evidence="4 7" id="KW-0808">Transferase</keyword>
<dbReference type="InterPro" id="IPR000878">
    <property type="entry name" value="4pyrrol_Mease"/>
</dbReference>
<dbReference type="GO" id="GO:0009236">
    <property type="term" value="P:cobalamin biosynthetic process"/>
    <property type="evidence" value="ECO:0007669"/>
    <property type="project" value="UniProtKB-UniPathway"/>
</dbReference>
<keyword evidence="3 7" id="KW-0489">Methyltransferase</keyword>